<dbReference type="SMART" id="SM00054">
    <property type="entry name" value="EFh"/>
    <property type="match status" value="4"/>
</dbReference>
<dbReference type="InterPro" id="IPR011992">
    <property type="entry name" value="EF-hand-dom_pair"/>
</dbReference>
<dbReference type="InterPro" id="IPR050230">
    <property type="entry name" value="CALM/Myosin/TropC-like"/>
</dbReference>
<dbReference type="PROSITE" id="PS50222">
    <property type="entry name" value="EF_HAND_2"/>
    <property type="match status" value="3"/>
</dbReference>
<dbReference type="InterPro" id="IPR018247">
    <property type="entry name" value="EF_Hand_1_Ca_BS"/>
</dbReference>
<dbReference type="GO" id="GO:0005509">
    <property type="term" value="F:calcium ion binding"/>
    <property type="evidence" value="ECO:0007669"/>
    <property type="project" value="InterPro"/>
</dbReference>
<organism evidence="5 6">
    <name type="scientific">Prymnesium parvum</name>
    <name type="common">Toxic golden alga</name>
    <dbReference type="NCBI Taxonomy" id="97485"/>
    <lineage>
        <taxon>Eukaryota</taxon>
        <taxon>Haptista</taxon>
        <taxon>Haptophyta</taxon>
        <taxon>Prymnesiophyceae</taxon>
        <taxon>Prymnesiales</taxon>
        <taxon>Prymnesiaceae</taxon>
        <taxon>Prymnesium</taxon>
    </lineage>
</organism>
<dbReference type="PROSITE" id="PS00018">
    <property type="entry name" value="EF_HAND_1"/>
    <property type="match status" value="3"/>
</dbReference>
<sequence length="273" mass="30175">MGASCSPCRGSRVAPSEQRVANDSLIKLHAFSTSYFEVVQENPWTKFLTSHQLEEINQAFSKFDKNGDGHIESRELVQVMKSMGVIVTHEHAQQLIREVDSSGNGKVELEEFITLMARRMIEIDGPKELALAFEVFDTDQSGEISIAELRELMTTCGDPLNESEVNSLIELADPEGSGSITREQFKRLPCWGIGELPDGSSVHGYMSRARSTSHTSMCQTPTIVQPVHQVADYDDVGRVEPAERVAPEPASPHCCSRAPEERTLLKGTNENVT</sequence>
<dbReference type="InterPro" id="IPR002048">
    <property type="entry name" value="EF_hand_dom"/>
</dbReference>
<feature type="domain" description="EF-hand" evidence="4">
    <location>
        <begin position="124"/>
        <end position="159"/>
    </location>
</feature>
<dbReference type="PANTHER" id="PTHR23048">
    <property type="entry name" value="MYOSIN LIGHT CHAIN 1, 3"/>
    <property type="match status" value="1"/>
</dbReference>
<keyword evidence="2" id="KW-0106">Calcium</keyword>
<reference evidence="5 6" key="1">
    <citation type="journal article" date="2024" name="Science">
        <title>Giant polyketide synthase enzymes in the biosynthesis of giant marine polyether toxins.</title>
        <authorList>
            <person name="Fallon T.R."/>
            <person name="Shende V.V."/>
            <person name="Wierzbicki I.H."/>
            <person name="Pendleton A.L."/>
            <person name="Watervoot N.F."/>
            <person name="Auber R.P."/>
            <person name="Gonzalez D.J."/>
            <person name="Wisecaver J.H."/>
            <person name="Moore B.S."/>
        </authorList>
    </citation>
    <scope>NUCLEOTIDE SEQUENCE [LARGE SCALE GENOMIC DNA]</scope>
    <source>
        <strain evidence="5 6">12B1</strain>
    </source>
</reference>
<feature type="region of interest" description="Disordered" evidence="3">
    <location>
        <begin position="244"/>
        <end position="273"/>
    </location>
</feature>
<dbReference type="PANTHER" id="PTHR23048:SF0">
    <property type="entry name" value="CALMODULIN LIKE 3"/>
    <property type="match status" value="1"/>
</dbReference>
<feature type="domain" description="EF-hand" evidence="4">
    <location>
        <begin position="87"/>
        <end position="122"/>
    </location>
</feature>
<dbReference type="Proteomes" id="UP001515480">
    <property type="component" value="Unassembled WGS sequence"/>
</dbReference>
<dbReference type="Gene3D" id="1.10.238.10">
    <property type="entry name" value="EF-hand"/>
    <property type="match status" value="2"/>
</dbReference>
<gene>
    <name evidence="5" type="ORF">AB1Y20_014169</name>
</gene>
<evidence type="ECO:0000259" key="4">
    <source>
        <dbReference type="PROSITE" id="PS50222"/>
    </source>
</evidence>
<evidence type="ECO:0000256" key="2">
    <source>
        <dbReference type="ARBA" id="ARBA00022837"/>
    </source>
</evidence>
<dbReference type="AlphaFoldDB" id="A0AB34IGY2"/>
<evidence type="ECO:0000313" key="5">
    <source>
        <dbReference type="EMBL" id="KAL1496563.1"/>
    </source>
</evidence>
<feature type="domain" description="EF-hand" evidence="4">
    <location>
        <begin position="51"/>
        <end position="86"/>
    </location>
</feature>
<dbReference type="Pfam" id="PF13499">
    <property type="entry name" value="EF-hand_7"/>
    <property type="match status" value="2"/>
</dbReference>
<name>A0AB34IGY2_PRYPA</name>
<proteinExistence type="predicted"/>
<accession>A0AB34IGY2</accession>
<dbReference type="GO" id="GO:0016460">
    <property type="term" value="C:myosin II complex"/>
    <property type="evidence" value="ECO:0007669"/>
    <property type="project" value="TreeGrafter"/>
</dbReference>
<keyword evidence="6" id="KW-1185">Reference proteome</keyword>
<evidence type="ECO:0000313" key="6">
    <source>
        <dbReference type="Proteomes" id="UP001515480"/>
    </source>
</evidence>
<dbReference type="EMBL" id="JBGBPQ010000028">
    <property type="protein sequence ID" value="KAL1496563.1"/>
    <property type="molecule type" value="Genomic_DNA"/>
</dbReference>
<evidence type="ECO:0000256" key="3">
    <source>
        <dbReference type="SAM" id="MobiDB-lite"/>
    </source>
</evidence>
<comment type="caution">
    <text evidence="5">The sequence shown here is derived from an EMBL/GenBank/DDBJ whole genome shotgun (WGS) entry which is preliminary data.</text>
</comment>
<dbReference type="CDD" id="cd15898">
    <property type="entry name" value="EFh_PI-PLC"/>
    <property type="match status" value="1"/>
</dbReference>
<dbReference type="FunFam" id="1.10.238.10:FF:000178">
    <property type="entry name" value="Calmodulin-2 A"/>
    <property type="match status" value="1"/>
</dbReference>
<dbReference type="CDD" id="cd00051">
    <property type="entry name" value="EFh"/>
    <property type="match status" value="1"/>
</dbReference>
<evidence type="ECO:0000256" key="1">
    <source>
        <dbReference type="ARBA" id="ARBA00022737"/>
    </source>
</evidence>
<protein>
    <recommendedName>
        <fullName evidence="4">EF-hand domain-containing protein</fullName>
    </recommendedName>
</protein>
<keyword evidence="1" id="KW-0677">Repeat</keyword>
<dbReference type="SUPFAM" id="SSF47473">
    <property type="entry name" value="EF-hand"/>
    <property type="match status" value="1"/>
</dbReference>